<organism evidence="1 2">
    <name type="scientific">Romboutsia timonensis</name>
    <dbReference type="NCBI Taxonomy" id="1776391"/>
    <lineage>
        <taxon>Bacteria</taxon>
        <taxon>Bacillati</taxon>
        <taxon>Bacillota</taxon>
        <taxon>Clostridia</taxon>
        <taxon>Peptostreptococcales</taxon>
        <taxon>Peptostreptococcaceae</taxon>
        <taxon>Romboutsia</taxon>
    </lineage>
</organism>
<evidence type="ECO:0000313" key="1">
    <source>
        <dbReference type="EMBL" id="HJG95608.1"/>
    </source>
</evidence>
<comment type="caution">
    <text evidence="1">The sequence shown here is derived from an EMBL/GenBank/DDBJ whole genome shotgun (WGS) entry which is preliminary data.</text>
</comment>
<name>A0A921MYU9_9FIRM</name>
<sequence length="46" mass="5171">MSEKELEFAGGNGMELNEYIASEEFKKEMRELQMPVSVGRGGQIGY</sequence>
<proteinExistence type="predicted"/>
<accession>A0A921MYU9</accession>
<gene>
    <name evidence="1" type="ORF">K8V90_00720</name>
</gene>
<dbReference type="EMBL" id="DYUB01000024">
    <property type="protein sequence ID" value="HJG95608.1"/>
    <property type="molecule type" value="Genomic_DNA"/>
</dbReference>
<reference evidence="1" key="2">
    <citation type="submission" date="2021-09" db="EMBL/GenBank/DDBJ databases">
        <authorList>
            <person name="Gilroy R."/>
        </authorList>
    </citation>
    <scope>NUCLEOTIDE SEQUENCE</scope>
    <source>
        <strain evidence="1">1277</strain>
    </source>
</reference>
<protein>
    <submittedName>
        <fullName evidence="1">Uncharacterized protein</fullName>
    </submittedName>
</protein>
<evidence type="ECO:0000313" key="2">
    <source>
        <dbReference type="Proteomes" id="UP000776700"/>
    </source>
</evidence>
<dbReference type="AlphaFoldDB" id="A0A921MYU9"/>
<reference evidence="1" key="1">
    <citation type="journal article" date="2021" name="PeerJ">
        <title>Extensive microbial diversity within the chicken gut microbiome revealed by metagenomics and culture.</title>
        <authorList>
            <person name="Gilroy R."/>
            <person name="Ravi A."/>
            <person name="Getino M."/>
            <person name="Pursley I."/>
            <person name="Horton D.L."/>
            <person name="Alikhan N.F."/>
            <person name="Baker D."/>
            <person name="Gharbi K."/>
            <person name="Hall N."/>
            <person name="Watson M."/>
            <person name="Adriaenssens E.M."/>
            <person name="Foster-Nyarko E."/>
            <person name="Jarju S."/>
            <person name="Secka A."/>
            <person name="Antonio M."/>
            <person name="Oren A."/>
            <person name="Chaudhuri R.R."/>
            <person name="La Ragione R."/>
            <person name="Hildebrand F."/>
            <person name="Pallen M.J."/>
        </authorList>
    </citation>
    <scope>NUCLEOTIDE SEQUENCE</scope>
    <source>
        <strain evidence="1">1277</strain>
    </source>
</reference>
<dbReference type="Proteomes" id="UP000776700">
    <property type="component" value="Unassembled WGS sequence"/>
</dbReference>